<name>A0A4Q7V7D2_PSEST</name>
<evidence type="ECO:0000313" key="5">
    <source>
        <dbReference type="Proteomes" id="UP000291591"/>
    </source>
</evidence>
<dbReference type="SUPFAM" id="SSF53335">
    <property type="entry name" value="S-adenosyl-L-methionine-dependent methyltransferases"/>
    <property type="match status" value="1"/>
</dbReference>
<evidence type="ECO:0000313" key="4">
    <source>
        <dbReference type="EMBL" id="RZT88713.1"/>
    </source>
</evidence>
<dbReference type="OrthoDB" id="8385759at2"/>
<dbReference type="AlphaFoldDB" id="A0A4Q7V7D2"/>
<dbReference type="CDD" id="cd02440">
    <property type="entry name" value="AdoMet_MTases"/>
    <property type="match status" value="1"/>
</dbReference>
<dbReference type="EMBL" id="SHKL01000001">
    <property type="protein sequence ID" value="RZT88713.1"/>
    <property type="molecule type" value="Genomic_DNA"/>
</dbReference>
<evidence type="ECO:0000259" key="3">
    <source>
        <dbReference type="Pfam" id="PF13649"/>
    </source>
</evidence>
<sequence length="274" mass="29596">MDDSLAVNRAGWDDRAPLHAASPGYAVEELIADPARLSGVVRFDLPLLGDVTGLRAVHLQCHIGTDTLSLARLGARVTGLDLSPASLEQARRIAERAGAAIDYVESDVARAAEVLPRHAFDLVYTGIGALNWVPSIERWADAVAALLAPAGRLFVRDGHPMLSAIDEEAPGELTVRHPYFETPEPMVFSFGGTYVETDRPTAATESHEWNHGLGEIVTALLDRGLTITGLVEHRSVPHCALPGRMSERDDGEWVLDEHPERVPLTFTLQAVAPG</sequence>
<protein>
    <submittedName>
        <fullName evidence="4">Methyltransferase family protein</fullName>
    </submittedName>
</protein>
<dbReference type="InterPro" id="IPR029063">
    <property type="entry name" value="SAM-dependent_MTases_sf"/>
</dbReference>
<proteinExistence type="predicted"/>
<gene>
    <name evidence="4" type="ORF">EV383_5658</name>
</gene>
<dbReference type="Proteomes" id="UP000291591">
    <property type="component" value="Unassembled WGS sequence"/>
</dbReference>
<reference evidence="4 5" key="1">
    <citation type="submission" date="2019-02" db="EMBL/GenBank/DDBJ databases">
        <title>Sequencing the genomes of 1000 actinobacteria strains.</title>
        <authorList>
            <person name="Klenk H.-P."/>
        </authorList>
    </citation>
    <scope>NUCLEOTIDE SEQUENCE [LARGE SCALE GENOMIC DNA]</scope>
    <source>
        <strain evidence="4 5">DSM 45779</strain>
    </source>
</reference>
<dbReference type="Pfam" id="PF13649">
    <property type="entry name" value="Methyltransf_25"/>
    <property type="match status" value="1"/>
</dbReference>
<keyword evidence="5" id="KW-1185">Reference proteome</keyword>
<feature type="domain" description="Methyltransferase" evidence="3">
    <location>
        <begin position="59"/>
        <end position="151"/>
    </location>
</feature>
<dbReference type="GO" id="GO:0032259">
    <property type="term" value="P:methylation"/>
    <property type="evidence" value="ECO:0007669"/>
    <property type="project" value="UniProtKB-KW"/>
</dbReference>
<dbReference type="PANTHER" id="PTHR43861:SF1">
    <property type="entry name" value="TRANS-ACONITATE 2-METHYLTRANSFERASE"/>
    <property type="match status" value="1"/>
</dbReference>
<dbReference type="Gene3D" id="3.40.50.150">
    <property type="entry name" value="Vaccinia Virus protein VP39"/>
    <property type="match status" value="1"/>
</dbReference>
<accession>A0A4Q7V7D2</accession>
<evidence type="ECO:0000256" key="1">
    <source>
        <dbReference type="ARBA" id="ARBA00022603"/>
    </source>
</evidence>
<keyword evidence="2 4" id="KW-0808">Transferase</keyword>
<evidence type="ECO:0000256" key="2">
    <source>
        <dbReference type="ARBA" id="ARBA00022679"/>
    </source>
</evidence>
<dbReference type="RefSeq" id="WP_130292694.1">
    <property type="nucleotide sequence ID" value="NZ_SHKL01000001.1"/>
</dbReference>
<dbReference type="GO" id="GO:0008168">
    <property type="term" value="F:methyltransferase activity"/>
    <property type="evidence" value="ECO:0007669"/>
    <property type="project" value="UniProtKB-KW"/>
</dbReference>
<dbReference type="PANTHER" id="PTHR43861">
    <property type="entry name" value="TRANS-ACONITATE 2-METHYLTRANSFERASE-RELATED"/>
    <property type="match status" value="1"/>
</dbReference>
<comment type="caution">
    <text evidence="4">The sequence shown here is derived from an EMBL/GenBank/DDBJ whole genome shotgun (WGS) entry which is preliminary data.</text>
</comment>
<dbReference type="InterPro" id="IPR041698">
    <property type="entry name" value="Methyltransf_25"/>
</dbReference>
<keyword evidence="1 4" id="KW-0489">Methyltransferase</keyword>
<organism evidence="4 5">
    <name type="scientific">Pseudonocardia sediminis</name>
    <dbReference type="NCBI Taxonomy" id="1397368"/>
    <lineage>
        <taxon>Bacteria</taxon>
        <taxon>Bacillati</taxon>
        <taxon>Actinomycetota</taxon>
        <taxon>Actinomycetes</taxon>
        <taxon>Pseudonocardiales</taxon>
        <taxon>Pseudonocardiaceae</taxon>
        <taxon>Pseudonocardia</taxon>
    </lineage>
</organism>